<evidence type="ECO:0000256" key="1">
    <source>
        <dbReference type="SAM" id="Phobius"/>
    </source>
</evidence>
<protein>
    <submittedName>
        <fullName evidence="2">Uncharacterized protein</fullName>
    </submittedName>
</protein>
<keyword evidence="1" id="KW-1133">Transmembrane helix</keyword>
<proteinExistence type="predicted"/>
<evidence type="ECO:0000313" key="3">
    <source>
        <dbReference type="Proteomes" id="UP000030699"/>
    </source>
</evidence>
<keyword evidence="1" id="KW-0812">Transmembrane</keyword>
<name>A0A024WVV4_PLAFA</name>
<accession>A0A024WVV4</accession>
<evidence type="ECO:0000313" key="2">
    <source>
        <dbReference type="EMBL" id="ETW51088.1"/>
    </source>
</evidence>
<feature type="transmembrane region" description="Helical" evidence="1">
    <location>
        <begin position="93"/>
        <end position="109"/>
    </location>
</feature>
<organism evidence="2 3">
    <name type="scientific">Plasmodium falciparum MaliPS096_E11</name>
    <dbReference type="NCBI Taxonomy" id="1036727"/>
    <lineage>
        <taxon>Eukaryota</taxon>
        <taxon>Sar</taxon>
        <taxon>Alveolata</taxon>
        <taxon>Apicomplexa</taxon>
        <taxon>Aconoidasida</taxon>
        <taxon>Haemosporida</taxon>
        <taxon>Plasmodiidae</taxon>
        <taxon>Plasmodium</taxon>
        <taxon>Plasmodium (Laverania)</taxon>
    </lineage>
</organism>
<feature type="transmembrane region" description="Helical" evidence="1">
    <location>
        <begin position="121"/>
        <end position="143"/>
    </location>
</feature>
<feature type="transmembrane region" description="Helical" evidence="1">
    <location>
        <begin position="6"/>
        <end position="26"/>
    </location>
</feature>
<gene>
    <name evidence="2" type="ORF">PFMALIP_00857</name>
</gene>
<dbReference type="AlphaFoldDB" id="A0A024WVV4"/>
<reference evidence="2 3" key="2">
    <citation type="submission" date="2013-02" db="EMBL/GenBank/DDBJ databases">
        <title>The Genome Sequence of Plasmodium falciparum MaliPS096_E11.</title>
        <authorList>
            <consortium name="The Broad Institute Genome Sequencing Platform"/>
            <consortium name="The Broad Institute Genome Sequencing Center for Infectious Disease"/>
            <person name="Neafsey D."/>
            <person name="Cheeseman I."/>
            <person name="Volkman S."/>
            <person name="Adams J."/>
            <person name="Walker B."/>
            <person name="Young S.K."/>
            <person name="Zeng Q."/>
            <person name="Gargeya S."/>
            <person name="Fitzgerald M."/>
            <person name="Haas B."/>
            <person name="Abouelleil A."/>
            <person name="Alvarado L."/>
            <person name="Arachchi H.M."/>
            <person name="Berlin A.M."/>
            <person name="Chapman S.B."/>
            <person name="Dewar J."/>
            <person name="Goldberg J."/>
            <person name="Griggs A."/>
            <person name="Gujja S."/>
            <person name="Hansen M."/>
            <person name="Howarth C."/>
            <person name="Imamovic A."/>
            <person name="Larimer J."/>
            <person name="McCowan C."/>
            <person name="Murphy C."/>
            <person name="Neiman D."/>
            <person name="Pearson M."/>
            <person name="Priest M."/>
            <person name="Roberts A."/>
            <person name="Saif S."/>
            <person name="Shea T."/>
            <person name="Sisk P."/>
            <person name="Sykes S."/>
            <person name="Wortman J."/>
            <person name="Nusbaum C."/>
            <person name="Birren B."/>
        </authorList>
    </citation>
    <scope>NUCLEOTIDE SEQUENCE [LARGE SCALE GENOMIC DNA]</scope>
    <source>
        <strain evidence="2 3">MaliPS096_E11</strain>
    </source>
</reference>
<reference evidence="2 3" key="1">
    <citation type="submission" date="2013-02" db="EMBL/GenBank/DDBJ databases">
        <title>The Genome Annotation of Plasmodium falciparum MaliPS096_E11.</title>
        <authorList>
            <consortium name="The Broad Institute Genome Sequencing Platform"/>
            <consortium name="The Broad Institute Genome Sequencing Center for Infectious Disease"/>
            <person name="Neafsey D."/>
            <person name="Hoffman S."/>
            <person name="Volkman S."/>
            <person name="Rosenthal P."/>
            <person name="Walker B."/>
            <person name="Young S.K."/>
            <person name="Zeng Q."/>
            <person name="Gargeya S."/>
            <person name="Fitzgerald M."/>
            <person name="Haas B."/>
            <person name="Abouelleil A."/>
            <person name="Allen A.W."/>
            <person name="Alvarado L."/>
            <person name="Arachchi H.M."/>
            <person name="Berlin A.M."/>
            <person name="Chapman S.B."/>
            <person name="Gainer-Dewar J."/>
            <person name="Goldberg J."/>
            <person name="Griggs A."/>
            <person name="Gujja S."/>
            <person name="Hansen M."/>
            <person name="Howarth C."/>
            <person name="Imamovic A."/>
            <person name="Ireland A."/>
            <person name="Larimer J."/>
            <person name="McCowan C."/>
            <person name="Murphy C."/>
            <person name="Pearson M."/>
            <person name="Poon T.W."/>
            <person name="Priest M."/>
            <person name="Roberts A."/>
            <person name="Saif S."/>
            <person name="Shea T."/>
            <person name="Sisk P."/>
            <person name="Sykes S."/>
            <person name="Wortman J."/>
            <person name="Nusbaum C."/>
            <person name="Birren B."/>
        </authorList>
    </citation>
    <scope>NUCLEOTIDE SEQUENCE [LARGE SCALE GENOMIC DNA]</scope>
    <source>
        <strain evidence="2 3">MaliPS096_E11</strain>
    </source>
</reference>
<dbReference type="Proteomes" id="UP000030699">
    <property type="component" value="Unassembled WGS sequence"/>
</dbReference>
<sequence length="148" mass="16970">MVTHFYILTSLGLILHNIMYTITCSARSATFLRKLSASGVEPTFSQGKVTYLTTGLLGQLNNSSDIKVLLKCDYRYMILPHNIKHYIIYTNTYYDYIVIVAAVLCTRIYCNSGSHNHGIMVIYIFVDIFLIVCFPYTIMYLCYNGRLC</sequence>
<keyword evidence="1" id="KW-0472">Membrane</keyword>
<dbReference type="EMBL" id="KI925501">
    <property type="protein sequence ID" value="ETW51088.1"/>
    <property type="molecule type" value="Genomic_DNA"/>
</dbReference>